<evidence type="ECO:0000259" key="13">
    <source>
        <dbReference type="PROSITE" id="PS50089"/>
    </source>
</evidence>
<evidence type="ECO:0000256" key="6">
    <source>
        <dbReference type="ARBA" id="ARBA00022737"/>
    </source>
</evidence>
<dbReference type="InterPro" id="IPR047548">
    <property type="entry name" value="Rcat_RBR_RNF14"/>
</dbReference>
<evidence type="ECO:0000256" key="12">
    <source>
        <dbReference type="SAM" id="MobiDB-lite"/>
    </source>
</evidence>
<dbReference type="PANTHER" id="PTHR11685">
    <property type="entry name" value="RBR FAMILY RING FINGER AND IBR DOMAIN-CONTAINING"/>
    <property type="match status" value="1"/>
</dbReference>
<sequence>MVYDLDEYSEDYELDVEDFDSDFYEQPLEAIPTFKLDMTEALNMTNSLQYDPDHKERKSQSKKERTLESEETYSTPTSNKKLLCQETKSCCIDETLRADVCYDSKYKQFSSFLLKDDTLHYSNLGGHDLRASLTLICESSGVSFLIIWKVSTSKGIDVEVVPMTTSKDHSTNNLLHICQEIRRIIVDTFSNEIQEKATYEDLFRTVTSLVLDGKERIGMYVLSNLGESAKQASKKSFAKMFESMVSTPNLNIELAQDLISILDASDKADRLESLPRVDMYKDSSVTMSDEIPGVCIVCFDTLEAQSSYHLSGCKHVTCVECWEGLLKAARSSGAPSISCPGYKCRAQKLSKRDSAHILFEKKSEDISATSMIEKVDVFNDLIQYRMEKYMMDNTRQVVHCTTPACTGLFTNRHRTHNDVTKSNCKGGDIQLCSCGTSLCIECGKKSHVGLRCSESEFIQNDIKNDTLLAEAQTTRWLESNSKPCPKCGMRITKAGGCLHMTCRNCNSYFCWICGGDGAKCGFYRCQQMKIDVYKKDTDLLGLDDNSNFKCEVELVKFHRKINTRFEKMTRENAAKSSHSDAFDLYLLQMMLWSTTLRLYKRNKRSDSSLDSVVHCNDKMKTLYEALYGENRYSVDELERVITANEKSPVDPQLRNFLRELGPSNLFTYLSLFSHRDTLKSSKTASTILRETQETFAYKGTRSRLKNKDLFFREAPLNKREKRKKEGWKSKKNDEEDDIVDMSGSQKVSAWKGRNIVNTRRYL</sequence>
<dbReference type="InterPro" id="IPR013083">
    <property type="entry name" value="Znf_RING/FYVE/PHD"/>
</dbReference>
<dbReference type="Proteomes" id="UP001054902">
    <property type="component" value="Unassembled WGS sequence"/>
</dbReference>
<evidence type="ECO:0000256" key="5">
    <source>
        <dbReference type="ARBA" id="ARBA00022723"/>
    </source>
</evidence>
<feature type="domain" description="RING-type" evidence="13">
    <location>
        <begin position="295"/>
        <end position="340"/>
    </location>
</feature>
<evidence type="ECO:0000256" key="11">
    <source>
        <dbReference type="PROSITE-ProRule" id="PRU00175"/>
    </source>
</evidence>
<dbReference type="Pfam" id="PF01485">
    <property type="entry name" value="IBR"/>
    <property type="match status" value="1"/>
</dbReference>
<dbReference type="AlphaFoldDB" id="A0AAD3CWU3"/>
<keyword evidence="4" id="KW-0808">Transferase</keyword>
<protein>
    <recommendedName>
        <fullName evidence="3">RBR-type E3 ubiquitin transferase</fullName>
        <ecNumber evidence="3">2.3.2.31</ecNumber>
    </recommendedName>
</protein>
<comment type="pathway">
    <text evidence="2">Protein modification; protein ubiquitination.</text>
</comment>
<feature type="domain" description="RING-type" evidence="14">
    <location>
        <begin position="291"/>
        <end position="529"/>
    </location>
</feature>
<dbReference type="CDD" id="cd20354">
    <property type="entry name" value="Rcat_RBR_RNF14"/>
    <property type="match status" value="1"/>
</dbReference>
<keyword evidence="6" id="KW-0677">Repeat</keyword>
<dbReference type="InterPro" id="IPR001841">
    <property type="entry name" value="Znf_RING"/>
</dbReference>
<comment type="similarity">
    <text evidence="10">Belongs to the RBR family. RNF14 subfamily.</text>
</comment>
<feature type="compositionally biased region" description="Basic and acidic residues" evidence="12">
    <location>
        <begin position="51"/>
        <end position="68"/>
    </location>
</feature>
<evidence type="ECO:0000256" key="4">
    <source>
        <dbReference type="ARBA" id="ARBA00022679"/>
    </source>
</evidence>
<dbReference type="SMART" id="SM00647">
    <property type="entry name" value="IBR"/>
    <property type="match status" value="2"/>
</dbReference>
<evidence type="ECO:0000313" key="15">
    <source>
        <dbReference type="EMBL" id="GFH53497.1"/>
    </source>
</evidence>
<dbReference type="GO" id="GO:0061630">
    <property type="term" value="F:ubiquitin protein ligase activity"/>
    <property type="evidence" value="ECO:0007669"/>
    <property type="project" value="UniProtKB-EC"/>
</dbReference>
<reference evidence="15 16" key="1">
    <citation type="journal article" date="2021" name="Sci. Rep.">
        <title>The genome of the diatom Chaetoceros tenuissimus carries an ancient integrated fragment of an extant virus.</title>
        <authorList>
            <person name="Hongo Y."/>
            <person name="Kimura K."/>
            <person name="Takaki Y."/>
            <person name="Yoshida Y."/>
            <person name="Baba S."/>
            <person name="Kobayashi G."/>
            <person name="Nagasaki K."/>
            <person name="Hano T."/>
            <person name="Tomaru Y."/>
        </authorList>
    </citation>
    <scope>NUCLEOTIDE SEQUENCE [LARGE SCALE GENOMIC DNA]</scope>
    <source>
        <strain evidence="15 16">NIES-3715</strain>
    </source>
</reference>
<organism evidence="15 16">
    <name type="scientific">Chaetoceros tenuissimus</name>
    <dbReference type="NCBI Taxonomy" id="426638"/>
    <lineage>
        <taxon>Eukaryota</taxon>
        <taxon>Sar</taxon>
        <taxon>Stramenopiles</taxon>
        <taxon>Ochrophyta</taxon>
        <taxon>Bacillariophyta</taxon>
        <taxon>Coscinodiscophyceae</taxon>
        <taxon>Chaetocerotophycidae</taxon>
        <taxon>Chaetocerotales</taxon>
        <taxon>Chaetocerotaceae</taxon>
        <taxon>Chaetoceros</taxon>
    </lineage>
</organism>
<dbReference type="InterPro" id="IPR044066">
    <property type="entry name" value="TRIAD_supradom"/>
</dbReference>
<accession>A0AAD3CWU3</accession>
<feature type="region of interest" description="Disordered" evidence="12">
    <location>
        <begin position="45"/>
        <end position="74"/>
    </location>
</feature>
<gene>
    <name evidence="15" type="ORF">CTEN210_09974</name>
</gene>
<keyword evidence="8" id="KW-0833">Ubl conjugation pathway</keyword>
<dbReference type="InterPro" id="IPR031127">
    <property type="entry name" value="E3_UB_ligase_RBR"/>
</dbReference>
<proteinExistence type="inferred from homology"/>
<dbReference type="GO" id="GO:0016567">
    <property type="term" value="P:protein ubiquitination"/>
    <property type="evidence" value="ECO:0007669"/>
    <property type="project" value="InterPro"/>
</dbReference>
<evidence type="ECO:0000256" key="3">
    <source>
        <dbReference type="ARBA" id="ARBA00012251"/>
    </source>
</evidence>
<evidence type="ECO:0000256" key="1">
    <source>
        <dbReference type="ARBA" id="ARBA00001798"/>
    </source>
</evidence>
<evidence type="ECO:0000256" key="8">
    <source>
        <dbReference type="ARBA" id="ARBA00022786"/>
    </source>
</evidence>
<dbReference type="EC" id="2.3.2.31" evidence="3"/>
<keyword evidence="16" id="KW-1185">Reference proteome</keyword>
<dbReference type="Gene3D" id="1.20.120.1750">
    <property type="match status" value="1"/>
</dbReference>
<dbReference type="GO" id="GO:0008270">
    <property type="term" value="F:zinc ion binding"/>
    <property type="evidence" value="ECO:0007669"/>
    <property type="project" value="UniProtKB-KW"/>
</dbReference>
<dbReference type="PROSITE" id="PS50089">
    <property type="entry name" value="ZF_RING_2"/>
    <property type="match status" value="1"/>
</dbReference>
<evidence type="ECO:0000259" key="14">
    <source>
        <dbReference type="PROSITE" id="PS51873"/>
    </source>
</evidence>
<dbReference type="InterPro" id="IPR002867">
    <property type="entry name" value="IBR_dom"/>
</dbReference>
<evidence type="ECO:0000313" key="16">
    <source>
        <dbReference type="Proteomes" id="UP001054902"/>
    </source>
</evidence>
<dbReference type="Gene3D" id="3.30.40.10">
    <property type="entry name" value="Zinc/RING finger domain, C3HC4 (zinc finger)"/>
    <property type="match status" value="1"/>
</dbReference>
<keyword evidence="7 11" id="KW-0863">Zinc-finger</keyword>
<comment type="caution">
    <text evidence="15">The sequence shown here is derived from an EMBL/GenBank/DDBJ whole genome shotgun (WGS) entry which is preliminary data.</text>
</comment>
<dbReference type="Pfam" id="PF22191">
    <property type="entry name" value="IBR_1"/>
    <property type="match status" value="1"/>
</dbReference>
<evidence type="ECO:0000256" key="9">
    <source>
        <dbReference type="ARBA" id="ARBA00022833"/>
    </source>
</evidence>
<keyword evidence="9" id="KW-0862">Zinc</keyword>
<dbReference type="SUPFAM" id="SSF57850">
    <property type="entry name" value="RING/U-box"/>
    <property type="match status" value="2"/>
</dbReference>
<name>A0AAD3CWU3_9STRA</name>
<evidence type="ECO:0000256" key="10">
    <source>
        <dbReference type="ARBA" id="ARBA00044508"/>
    </source>
</evidence>
<dbReference type="CDD" id="cd20335">
    <property type="entry name" value="BRcat_RBR"/>
    <property type="match status" value="1"/>
</dbReference>
<dbReference type="PROSITE" id="PS51873">
    <property type="entry name" value="TRIAD"/>
    <property type="match status" value="1"/>
</dbReference>
<keyword evidence="5" id="KW-0479">Metal-binding</keyword>
<evidence type="ECO:0000256" key="2">
    <source>
        <dbReference type="ARBA" id="ARBA00004906"/>
    </source>
</evidence>
<evidence type="ECO:0000256" key="7">
    <source>
        <dbReference type="ARBA" id="ARBA00022771"/>
    </source>
</evidence>
<dbReference type="EMBL" id="BLLK01000047">
    <property type="protein sequence ID" value="GFH53497.1"/>
    <property type="molecule type" value="Genomic_DNA"/>
</dbReference>
<comment type="catalytic activity">
    <reaction evidence="1">
        <text>[E2 ubiquitin-conjugating enzyme]-S-ubiquitinyl-L-cysteine + [acceptor protein]-L-lysine = [E2 ubiquitin-conjugating enzyme]-L-cysteine + [acceptor protein]-N(6)-ubiquitinyl-L-lysine.</text>
        <dbReference type="EC" id="2.3.2.31"/>
    </reaction>
</comment>